<dbReference type="PRINTS" id="PR00344">
    <property type="entry name" value="BCTRLSENSOR"/>
</dbReference>
<evidence type="ECO:0000256" key="11">
    <source>
        <dbReference type="ARBA" id="ARBA00022989"/>
    </source>
</evidence>
<dbReference type="PANTHER" id="PTHR45339:SF1">
    <property type="entry name" value="HYBRID SIGNAL TRANSDUCTION HISTIDINE KINASE J"/>
    <property type="match status" value="1"/>
</dbReference>
<dbReference type="FunFam" id="1.10.287.130:FF:000003">
    <property type="entry name" value="Histidine kinase"/>
    <property type="match status" value="1"/>
</dbReference>
<evidence type="ECO:0000256" key="3">
    <source>
        <dbReference type="ARBA" id="ARBA00012438"/>
    </source>
</evidence>
<comment type="catalytic activity">
    <reaction evidence="1">
        <text>ATP + protein L-histidine = ADP + protein N-phospho-L-histidine.</text>
        <dbReference type="EC" id="2.7.13.3"/>
    </reaction>
</comment>
<keyword evidence="4" id="KW-1003">Cell membrane</keyword>
<dbReference type="Pfam" id="PF02518">
    <property type="entry name" value="HATPase_c"/>
    <property type="match status" value="1"/>
</dbReference>
<feature type="coiled-coil region" evidence="15">
    <location>
        <begin position="259"/>
        <end position="289"/>
    </location>
</feature>
<proteinExistence type="predicted"/>
<dbReference type="SUPFAM" id="SSF47384">
    <property type="entry name" value="Homodimeric domain of signal transducing histidine kinase"/>
    <property type="match status" value="1"/>
</dbReference>
<keyword evidence="10" id="KW-0067">ATP-binding</keyword>
<feature type="signal peptide" evidence="16">
    <location>
        <begin position="1"/>
        <end position="19"/>
    </location>
</feature>
<evidence type="ECO:0000256" key="10">
    <source>
        <dbReference type="ARBA" id="ARBA00022840"/>
    </source>
</evidence>
<dbReference type="InterPro" id="IPR036890">
    <property type="entry name" value="HATPase_C_sf"/>
</dbReference>
<protein>
    <recommendedName>
        <fullName evidence="3">histidine kinase</fullName>
        <ecNumber evidence="3">2.7.13.3</ecNumber>
    </recommendedName>
</protein>
<feature type="domain" description="Histidine kinase" evidence="17">
    <location>
        <begin position="296"/>
        <end position="519"/>
    </location>
</feature>
<keyword evidence="13" id="KW-0472">Membrane</keyword>
<dbReference type="InterPro" id="IPR003661">
    <property type="entry name" value="HisK_dim/P_dom"/>
</dbReference>
<sequence>MIRLNRLSFLLLLCTYAFAQTPSIAHFKADANNDFIPDKINQFITLRGYATSSSNVFSKDSLIIFIQDRTAGIMVTAPAIIFPVSTGDLLEVKGVLRQKNGMTYIRARSYSIIESHVYKTQPVFLNFSNEKGELYEGRLVQVEGTVLKTDIIQAGKYLMLNLENNNILYVFIPAGSTKKFDLSTYPPSSRVKVTGILNQFDQTPPYNSGYQIYPRSPDDIVATGFSNTTFRNISLIAIFFMLMVLVWNMTLQKKVKAKTHELQKQTDRLSHMVKELERARKVAEEAAESKSNFLANMSHEIRTPMNGIIGMNDLLKTTELLPEQAEYVDIISQSAEALLTLINDILDFSKIESGHLILENIEFRLPEVVYDIVDLFAPQVQKKGLELHVDISPELFATYKGDPIRIRQILLNLISNALKFTHQGYLHITASLQSEKADEHLHHVLFSVRDTGIGIPKDKQKSIFENFTQADGSTTRQYGGTGLGLAICKQLVSLMGGHLDLESEPGTGSTFSFVLPLQHIGSQHKDYFPDPAHSFHNKSAIIKTKNTLLFNSLKTLLQQYSIDISQARTFNELLTMTDAERQLYVFFQLEEPENNKLLRELEKIELQGRISFILLLETVHRSLVKEIKKRYRLNKFLFIPVKATRLKTILSDNPQSKKAPPLKDFPSLETPVPHILIVEDNDINNQILERLLEKKGIKTTIVRDGIKALEAIQREKYDLILMDVQMPLMNGYDASRRIRQHEKVMGSYTPIIALTANAMAGDREKCLNAGMDDYLSKPIDAQELYEKIRQILSKSSTV</sequence>
<keyword evidence="6" id="KW-0808">Transferase</keyword>
<dbReference type="EMBL" id="DRLD01000096">
    <property type="protein sequence ID" value="HED09745.1"/>
    <property type="molecule type" value="Genomic_DNA"/>
</dbReference>
<dbReference type="FunFam" id="3.30.565.10:FF:000010">
    <property type="entry name" value="Sensor histidine kinase RcsC"/>
    <property type="match status" value="1"/>
</dbReference>
<dbReference type="PANTHER" id="PTHR45339">
    <property type="entry name" value="HYBRID SIGNAL TRANSDUCTION HISTIDINE KINASE J"/>
    <property type="match status" value="1"/>
</dbReference>
<keyword evidence="11" id="KW-1133">Transmembrane helix</keyword>
<evidence type="ECO:0000256" key="13">
    <source>
        <dbReference type="ARBA" id="ARBA00023136"/>
    </source>
</evidence>
<name>A0A7V1LKL5_CALAY</name>
<evidence type="ECO:0000256" key="1">
    <source>
        <dbReference type="ARBA" id="ARBA00000085"/>
    </source>
</evidence>
<evidence type="ECO:0000256" key="7">
    <source>
        <dbReference type="ARBA" id="ARBA00022692"/>
    </source>
</evidence>
<evidence type="ECO:0000256" key="9">
    <source>
        <dbReference type="ARBA" id="ARBA00022777"/>
    </source>
</evidence>
<dbReference type="SMART" id="SM00387">
    <property type="entry name" value="HATPase_c"/>
    <property type="match status" value="1"/>
</dbReference>
<organism evidence="19">
    <name type="scientific">Caldithrix abyssi</name>
    <dbReference type="NCBI Taxonomy" id="187145"/>
    <lineage>
        <taxon>Bacteria</taxon>
        <taxon>Pseudomonadati</taxon>
        <taxon>Calditrichota</taxon>
        <taxon>Calditrichia</taxon>
        <taxon>Calditrichales</taxon>
        <taxon>Calditrichaceae</taxon>
        <taxon>Caldithrix</taxon>
    </lineage>
</organism>
<dbReference type="InterPro" id="IPR011006">
    <property type="entry name" value="CheY-like_superfamily"/>
</dbReference>
<dbReference type="InterPro" id="IPR036097">
    <property type="entry name" value="HisK_dim/P_sf"/>
</dbReference>
<comment type="caution">
    <text evidence="19">The sequence shown here is derived from an EMBL/GenBank/DDBJ whole genome shotgun (WGS) entry which is preliminary data.</text>
</comment>
<dbReference type="CDD" id="cd17546">
    <property type="entry name" value="REC_hyHK_CKI1_RcsC-like"/>
    <property type="match status" value="1"/>
</dbReference>
<evidence type="ECO:0000256" key="6">
    <source>
        <dbReference type="ARBA" id="ARBA00022679"/>
    </source>
</evidence>
<dbReference type="Gene3D" id="3.30.565.10">
    <property type="entry name" value="Histidine kinase-like ATPase, C-terminal domain"/>
    <property type="match status" value="1"/>
</dbReference>
<evidence type="ECO:0000256" key="16">
    <source>
        <dbReference type="SAM" id="SignalP"/>
    </source>
</evidence>
<gene>
    <name evidence="19" type="ORF">ENJ10_03575</name>
</gene>
<dbReference type="Pfam" id="PF00072">
    <property type="entry name" value="Response_reg"/>
    <property type="match status" value="1"/>
</dbReference>
<evidence type="ECO:0000256" key="15">
    <source>
        <dbReference type="SAM" id="Coils"/>
    </source>
</evidence>
<keyword evidence="9" id="KW-0418">Kinase</keyword>
<dbReference type="CDD" id="cd00082">
    <property type="entry name" value="HisKA"/>
    <property type="match status" value="1"/>
</dbReference>
<dbReference type="AlphaFoldDB" id="A0A7V1LKL5"/>
<comment type="subcellular location">
    <subcellularLocation>
        <location evidence="2">Cell membrane</location>
        <topology evidence="2">Multi-pass membrane protein</topology>
    </subcellularLocation>
</comment>
<dbReference type="Pfam" id="PF00512">
    <property type="entry name" value="HisKA"/>
    <property type="match status" value="1"/>
</dbReference>
<evidence type="ECO:0000259" key="17">
    <source>
        <dbReference type="PROSITE" id="PS50109"/>
    </source>
</evidence>
<keyword evidence="12" id="KW-0902">Two-component regulatory system</keyword>
<dbReference type="Gene3D" id="3.40.50.2300">
    <property type="match status" value="1"/>
</dbReference>
<evidence type="ECO:0000313" key="19">
    <source>
        <dbReference type="EMBL" id="HED09745.1"/>
    </source>
</evidence>
<dbReference type="PROSITE" id="PS50109">
    <property type="entry name" value="HIS_KIN"/>
    <property type="match status" value="1"/>
</dbReference>
<reference evidence="19" key="1">
    <citation type="journal article" date="2020" name="mSystems">
        <title>Genome- and Community-Level Interaction Insights into Carbon Utilization and Element Cycling Functions of Hydrothermarchaeota in Hydrothermal Sediment.</title>
        <authorList>
            <person name="Zhou Z."/>
            <person name="Liu Y."/>
            <person name="Xu W."/>
            <person name="Pan J."/>
            <person name="Luo Z.H."/>
            <person name="Li M."/>
        </authorList>
    </citation>
    <scope>NUCLEOTIDE SEQUENCE [LARGE SCALE GENOMIC DNA]</scope>
    <source>
        <strain evidence="19">HyVt-456</strain>
    </source>
</reference>
<evidence type="ECO:0000256" key="5">
    <source>
        <dbReference type="ARBA" id="ARBA00022553"/>
    </source>
</evidence>
<accession>A0A7V1LKL5</accession>
<dbReference type="GO" id="GO:0005524">
    <property type="term" value="F:ATP binding"/>
    <property type="evidence" value="ECO:0007669"/>
    <property type="project" value="UniProtKB-KW"/>
</dbReference>
<keyword evidence="5 14" id="KW-0597">Phosphoprotein</keyword>
<dbReference type="GO" id="GO:0005886">
    <property type="term" value="C:plasma membrane"/>
    <property type="evidence" value="ECO:0007669"/>
    <property type="project" value="UniProtKB-SubCell"/>
</dbReference>
<feature type="chain" id="PRO_5030868197" description="histidine kinase" evidence="16">
    <location>
        <begin position="20"/>
        <end position="798"/>
    </location>
</feature>
<keyword evidence="16" id="KW-0732">Signal</keyword>
<feature type="domain" description="Response regulatory" evidence="18">
    <location>
        <begin position="674"/>
        <end position="792"/>
    </location>
</feature>
<dbReference type="Proteomes" id="UP000886005">
    <property type="component" value="Unassembled WGS sequence"/>
</dbReference>
<feature type="modified residue" description="4-aspartylphosphate" evidence="14">
    <location>
        <position position="723"/>
    </location>
</feature>
<evidence type="ECO:0000259" key="18">
    <source>
        <dbReference type="PROSITE" id="PS50110"/>
    </source>
</evidence>
<dbReference type="GO" id="GO:0000155">
    <property type="term" value="F:phosphorelay sensor kinase activity"/>
    <property type="evidence" value="ECO:0007669"/>
    <property type="project" value="InterPro"/>
</dbReference>
<dbReference type="InterPro" id="IPR001789">
    <property type="entry name" value="Sig_transdc_resp-reg_receiver"/>
</dbReference>
<dbReference type="InterPro" id="IPR003594">
    <property type="entry name" value="HATPase_dom"/>
</dbReference>
<keyword evidence="8" id="KW-0547">Nucleotide-binding</keyword>
<evidence type="ECO:0000256" key="12">
    <source>
        <dbReference type="ARBA" id="ARBA00023012"/>
    </source>
</evidence>
<dbReference type="SUPFAM" id="SSF55874">
    <property type="entry name" value="ATPase domain of HSP90 chaperone/DNA topoisomerase II/histidine kinase"/>
    <property type="match status" value="1"/>
</dbReference>
<evidence type="ECO:0000256" key="8">
    <source>
        <dbReference type="ARBA" id="ARBA00022741"/>
    </source>
</evidence>
<dbReference type="EC" id="2.7.13.3" evidence="3"/>
<dbReference type="PROSITE" id="PS50110">
    <property type="entry name" value="RESPONSE_REGULATORY"/>
    <property type="match status" value="1"/>
</dbReference>
<evidence type="ECO:0000256" key="14">
    <source>
        <dbReference type="PROSITE-ProRule" id="PRU00169"/>
    </source>
</evidence>
<evidence type="ECO:0000256" key="2">
    <source>
        <dbReference type="ARBA" id="ARBA00004651"/>
    </source>
</evidence>
<dbReference type="SMART" id="SM00448">
    <property type="entry name" value="REC"/>
    <property type="match status" value="1"/>
</dbReference>
<dbReference type="Gene3D" id="1.10.287.130">
    <property type="match status" value="1"/>
</dbReference>
<dbReference type="SMART" id="SM00388">
    <property type="entry name" value="HisKA"/>
    <property type="match status" value="1"/>
</dbReference>
<evidence type="ECO:0000256" key="4">
    <source>
        <dbReference type="ARBA" id="ARBA00022475"/>
    </source>
</evidence>
<keyword evidence="7" id="KW-0812">Transmembrane</keyword>
<dbReference type="CDD" id="cd16922">
    <property type="entry name" value="HATPase_EvgS-ArcB-TorS-like"/>
    <property type="match status" value="1"/>
</dbReference>
<dbReference type="SUPFAM" id="SSF52172">
    <property type="entry name" value="CheY-like"/>
    <property type="match status" value="1"/>
</dbReference>
<keyword evidence="15" id="KW-0175">Coiled coil</keyword>
<dbReference type="InterPro" id="IPR004358">
    <property type="entry name" value="Sig_transdc_His_kin-like_C"/>
</dbReference>
<dbReference type="InterPro" id="IPR005467">
    <property type="entry name" value="His_kinase_dom"/>
</dbReference>